<accession>A0AAD1RFR4</accession>
<gene>
    <name evidence="1" type="ORF">PECUL_23A008056</name>
</gene>
<dbReference type="Proteomes" id="UP001295444">
    <property type="component" value="Chromosome 02"/>
</dbReference>
<dbReference type="EMBL" id="OW240913">
    <property type="protein sequence ID" value="CAH2252489.1"/>
    <property type="molecule type" value="Genomic_DNA"/>
</dbReference>
<organism evidence="1 2">
    <name type="scientific">Pelobates cultripes</name>
    <name type="common">Western spadefoot toad</name>
    <dbReference type="NCBI Taxonomy" id="61616"/>
    <lineage>
        <taxon>Eukaryota</taxon>
        <taxon>Metazoa</taxon>
        <taxon>Chordata</taxon>
        <taxon>Craniata</taxon>
        <taxon>Vertebrata</taxon>
        <taxon>Euteleostomi</taxon>
        <taxon>Amphibia</taxon>
        <taxon>Batrachia</taxon>
        <taxon>Anura</taxon>
        <taxon>Pelobatoidea</taxon>
        <taxon>Pelobatidae</taxon>
        <taxon>Pelobates</taxon>
    </lineage>
</organism>
<name>A0AAD1RFR4_PELCU</name>
<dbReference type="AlphaFoldDB" id="A0AAD1RFR4"/>
<keyword evidence="2" id="KW-1185">Reference proteome</keyword>
<proteinExistence type="predicted"/>
<protein>
    <submittedName>
        <fullName evidence="1">Uncharacterized protein</fullName>
    </submittedName>
</protein>
<evidence type="ECO:0000313" key="1">
    <source>
        <dbReference type="EMBL" id="CAH2252489.1"/>
    </source>
</evidence>
<sequence>MDALWKITFSDNLEREHAFQIRTDCDDIIMKQREYRVIEERRKLLVETGDRS</sequence>
<evidence type="ECO:0000313" key="2">
    <source>
        <dbReference type="Proteomes" id="UP001295444"/>
    </source>
</evidence>
<reference evidence="1" key="1">
    <citation type="submission" date="2022-03" db="EMBL/GenBank/DDBJ databases">
        <authorList>
            <person name="Alioto T."/>
            <person name="Alioto T."/>
            <person name="Gomez Garrido J."/>
        </authorList>
    </citation>
    <scope>NUCLEOTIDE SEQUENCE</scope>
</reference>